<feature type="coiled-coil region" evidence="1">
    <location>
        <begin position="307"/>
        <end position="337"/>
    </location>
</feature>
<protein>
    <submittedName>
        <fullName evidence="2">PcfJ-like protein</fullName>
    </submittedName>
</protein>
<dbReference type="EMBL" id="CP032819">
    <property type="protein sequence ID" value="AZS29110.1"/>
    <property type="molecule type" value="Genomic_DNA"/>
</dbReference>
<reference evidence="2 3" key="1">
    <citation type="submission" date="2018-10" db="EMBL/GenBank/DDBJ databases">
        <title>Butyricimonas faecalis sp. nov., isolated from human faeces and emended description of the genus Butyricimonas.</title>
        <authorList>
            <person name="Le Roy T."/>
            <person name="Van der Smissen P."/>
            <person name="Paquot A."/>
            <person name="Delzenne N."/>
            <person name="Muccioli G."/>
            <person name="Collet J.-F."/>
            <person name="Cani P.D."/>
        </authorList>
    </citation>
    <scope>NUCLEOTIDE SEQUENCE [LARGE SCALE GENOMIC DNA]</scope>
    <source>
        <strain evidence="2 3">H184</strain>
    </source>
</reference>
<evidence type="ECO:0000313" key="3">
    <source>
        <dbReference type="Proteomes" id="UP000270673"/>
    </source>
</evidence>
<dbReference type="GeneID" id="93102807"/>
<dbReference type="Pfam" id="PF14284">
    <property type="entry name" value="PcfJ"/>
    <property type="match status" value="1"/>
</dbReference>
<dbReference type="OrthoDB" id="700137at2"/>
<accession>A0A3Q9IPX3</accession>
<proteinExistence type="predicted"/>
<evidence type="ECO:0000256" key="1">
    <source>
        <dbReference type="SAM" id="Coils"/>
    </source>
</evidence>
<organism evidence="2 3">
    <name type="scientific">Butyricimonas faecalis</name>
    <dbReference type="NCBI Taxonomy" id="2093856"/>
    <lineage>
        <taxon>Bacteria</taxon>
        <taxon>Pseudomonadati</taxon>
        <taxon>Bacteroidota</taxon>
        <taxon>Bacteroidia</taxon>
        <taxon>Bacteroidales</taxon>
        <taxon>Odoribacteraceae</taxon>
        <taxon>Butyricimonas</taxon>
    </lineage>
</organism>
<sequence length="444" mass="52228">MKPKTPIQKEVIRLSATLPELTNAQRTYAFHHCFKHYGRRTAKGVITCTECGHAWKSGHSLADTLCGCTCPNCGTALEITDTRKRVFVDNEYFSIITTCKGYQVIRFFFVRSRQKVGQKAEYSIFEVAQRWIAPDGKSETVARLRGFSLLYYDLWNEDSPMEIRRNNQHKVYDIDPICTYPRRRIIPEIKRNGFDGNLHGILPYDFFKAILSDSRAETLLKSGNIEHLRYFLSRPQVLDRCWNSYKIAMRNKYAITDISLWCDLVYLLERLGKDLRNPRFICPPDFKAAHDLYMGKRQVQLERERQQQHREWEAERLERERKRLEEMAKEKDEYIRKKAAFLNLVLTDGLIIVKVLQSVDEFYEEGKAMHHCVYANAYYNNENSLILSARIDERRIETVEVDLRTLKVVQSRGVCNSNTEYHDRIIKLVEDNAEQIRKRMKEAA</sequence>
<gene>
    <name evidence="2" type="ORF">D8S85_05775</name>
</gene>
<name>A0A3Q9IPX3_9BACT</name>
<dbReference type="KEGG" id="buy:D8S85_05775"/>
<evidence type="ECO:0000313" key="2">
    <source>
        <dbReference type="EMBL" id="AZS29110.1"/>
    </source>
</evidence>
<keyword evidence="3" id="KW-1185">Reference proteome</keyword>
<dbReference type="Proteomes" id="UP000270673">
    <property type="component" value="Chromosome"/>
</dbReference>
<dbReference type="InterPro" id="IPR025586">
    <property type="entry name" value="PcfJ"/>
</dbReference>
<dbReference type="AlphaFoldDB" id="A0A3Q9IPX3"/>
<keyword evidence="1" id="KW-0175">Coiled coil</keyword>
<dbReference type="RefSeq" id="WP_004322009.1">
    <property type="nucleotide sequence ID" value="NZ_CP032819.1"/>
</dbReference>